<dbReference type="InterPro" id="IPR038765">
    <property type="entry name" value="Papain-like_cys_pep_sf"/>
</dbReference>
<dbReference type="SMART" id="SM00645">
    <property type="entry name" value="Pept_C1"/>
    <property type="match status" value="1"/>
</dbReference>
<feature type="domain" description="Peptidase C1A papain C-terminal" evidence="3">
    <location>
        <begin position="64"/>
        <end position="302"/>
    </location>
</feature>
<dbReference type="EMBL" id="CAXHTA020000006">
    <property type="protein sequence ID" value="CAL5222152.1"/>
    <property type="molecule type" value="Genomic_DNA"/>
</dbReference>
<feature type="signal peptide" evidence="2">
    <location>
        <begin position="1"/>
        <end position="21"/>
    </location>
</feature>
<accession>A0ABP1FX96</accession>
<dbReference type="Gene3D" id="3.90.70.10">
    <property type="entry name" value="Cysteine proteinases"/>
    <property type="match status" value="1"/>
</dbReference>
<organism evidence="4 5">
    <name type="scientific">Coccomyxa viridis</name>
    <dbReference type="NCBI Taxonomy" id="1274662"/>
    <lineage>
        <taxon>Eukaryota</taxon>
        <taxon>Viridiplantae</taxon>
        <taxon>Chlorophyta</taxon>
        <taxon>core chlorophytes</taxon>
        <taxon>Trebouxiophyceae</taxon>
        <taxon>Trebouxiophyceae incertae sedis</taxon>
        <taxon>Coccomyxaceae</taxon>
        <taxon>Coccomyxa</taxon>
    </lineage>
</organism>
<proteinExistence type="inferred from homology"/>
<protein>
    <submittedName>
        <fullName evidence="4">G4477 protein</fullName>
    </submittedName>
</protein>
<gene>
    <name evidence="4" type="primary">g4477</name>
    <name evidence="4" type="ORF">VP750_LOCUS3811</name>
</gene>
<dbReference type="InterPro" id="IPR013128">
    <property type="entry name" value="Peptidase_C1A"/>
</dbReference>
<comment type="caution">
    <text evidence="4">The sequence shown here is derived from an EMBL/GenBank/DDBJ whole genome shotgun (WGS) entry which is preliminary data.</text>
</comment>
<keyword evidence="5" id="KW-1185">Reference proteome</keyword>
<dbReference type="Pfam" id="PF00112">
    <property type="entry name" value="Peptidase_C1"/>
    <property type="match status" value="1"/>
</dbReference>
<comment type="similarity">
    <text evidence="1">Belongs to the peptidase C1 family.</text>
</comment>
<dbReference type="Proteomes" id="UP001497392">
    <property type="component" value="Unassembled WGS sequence"/>
</dbReference>
<dbReference type="PANTHER" id="PTHR12411">
    <property type="entry name" value="CYSTEINE PROTEASE FAMILY C1-RELATED"/>
    <property type="match status" value="1"/>
</dbReference>
<evidence type="ECO:0000256" key="1">
    <source>
        <dbReference type="ARBA" id="ARBA00008455"/>
    </source>
</evidence>
<dbReference type="InterPro" id="IPR000668">
    <property type="entry name" value="Peptidase_C1A_C"/>
</dbReference>
<evidence type="ECO:0000259" key="3">
    <source>
        <dbReference type="SMART" id="SM00645"/>
    </source>
</evidence>
<evidence type="ECO:0000313" key="4">
    <source>
        <dbReference type="EMBL" id="CAL5222152.1"/>
    </source>
</evidence>
<dbReference type="SUPFAM" id="SSF54001">
    <property type="entry name" value="Cysteine proteinases"/>
    <property type="match status" value="1"/>
</dbReference>
<evidence type="ECO:0000313" key="5">
    <source>
        <dbReference type="Proteomes" id="UP001497392"/>
    </source>
</evidence>
<sequence length="337" mass="35845">MQSLTLVVVLVSVSLSWPACAGLVTQPAAPSIYAVEIVPDPTFQPRVLTPLPLDSAITEGHIVSWDWRNASGVNYLSVSRNQHIPVYCGSCWAMAATSCLADRWNIKRKAAWPSTELSVQNVLDCGGAGDCAGGWSSRVYEYAAYAGIPSETCNAYTAVASANCSSMDQCFTCTPEDGHACSPVSDYDRLVVTEYGVVSGEKAMKAEIKARGPISCSINATTALDVYTGGIFAQHNNDTTPNHEISVVGWGVENGTEYWIARNSWGTFWGEDGFFRTVTSAYLNGTGDSYNMGIELGCSWGVPAKLASATSLGFTSKDASAAFTETYAAAKLEGAHT</sequence>
<dbReference type="PRINTS" id="PR00705">
    <property type="entry name" value="PAPAIN"/>
</dbReference>
<evidence type="ECO:0000256" key="2">
    <source>
        <dbReference type="SAM" id="SignalP"/>
    </source>
</evidence>
<feature type="chain" id="PRO_5047005628" evidence="2">
    <location>
        <begin position="22"/>
        <end position="337"/>
    </location>
</feature>
<name>A0ABP1FX96_9CHLO</name>
<reference evidence="4 5" key="1">
    <citation type="submission" date="2024-06" db="EMBL/GenBank/DDBJ databases">
        <authorList>
            <person name="Kraege A."/>
            <person name="Thomma B."/>
        </authorList>
    </citation>
    <scope>NUCLEOTIDE SEQUENCE [LARGE SCALE GENOMIC DNA]</scope>
</reference>
<keyword evidence="2" id="KW-0732">Signal</keyword>